<feature type="transmembrane region" description="Helical" evidence="1">
    <location>
        <begin position="112"/>
        <end position="130"/>
    </location>
</feature>
<evidence type="ECO:0000313" key="3">
    <source>
        <dbReference type="Proteomes" id="UP000245712"/>
    </source>
</evidence>
<keyword evidence="1" id="KW-0472">Membrane</keyword>
<evidence type="ECO:0000256" key="1">
    <source>
        <dbReference type="SAM" id="Phobius"/>
    </source>
</evidence>
<keyword evidence="1" id="KW-0812">Transmembrane</keyword>
<accession>A0ABX5KRX5</accession>
<keyword evidence="3" id="KW-1185">Reference proteome</keyword>
<reference evidence="2 3" key="1">
    <citation type="submission" date="2018-05" db="EMBL/GenBank/DDBJ databases">
        <title>Genomic Encyclopedia of Type Strains, Phase IV (KMG-V): Genome sequencing to study the core and pangenomes of soil and plant-associated prokaryotes.</title>
        <authorList>
            <person name="Whitman W."/>
        </authorList>
    </citation>
    <scope>NUCLEOTIDE SEQUENCE [LARGE SCALE GENOMIC DNA]</scope>
    <source>
        <strain evidence="2 3">SCZa-39</strain>
    </source>
</reference>
<feature type="transmembrane region" description="Helical" evidence="1">
    <location>
        <begin position="6"/>
        <end position="26"/>
    </location>
</feature>
<protein>
    <submittedName>
        <fullName evidence="2">Uncharacterized protein</fullName>
    </submittedName>
</protein>
<keyword evidence="1" id="KW-1133">Transmembrane helix</keyword>
<feature type="transmembrane region" description="Helical" evidence="1">
    <location>
        <begin position="136"/>
        <end position="156"/>
    </location>
</feature>
<evidence type="ECO:0000313" key="2">
    <source>
        <dbReference type="EMBL" id="PVX85634.1"/>
    </source>
</evidence>
<organism evidence="2 3">
    <name type="scientific">Paraburkholderia unamae</name>
    <dbReference type="NCBI Taxonomy" id="219649"/>
    <lineage>
        <taxon>Bacteria</taxon>
        <taxon>Pseudomonadati</taxon>
        <taxon>Pseudomonadota</taxon>
        <taxon>Betaproteobacteria</taxon>
        <taxon>Burkholderiales</taxon>
        <taxon>Burkholderiaceae</taxon>
        <taxon>Paraburkholderia</taxon>
    </lineage>
</organism>
<dbReference type="EMBL" id="QEOB01000003">
    <property type="protein sequence ID" value="PVX85634.1"/>
    <property type="molecule type" value="Genomic_DNA"/>
</dbReference>
<proteinExistence type="predicted"/>
<feature type="transmembrane region" description="Helical" evidence="1">
    <location>
        <begin position="168"/>
        <end position="186"/>
    </location>
</feature>
<sequence>MDLYSHVRIIVGVVISLGLTHLLRGFANIIQRPRKKMLYGAHMAWAFFMLIYVLHYWWWEFQLRELREWNFAIYLFTIAYAVLIYMTCSMMFPDSMEEYSGYENYFFSRKSWFFGLLVALFALDLIDTLLKGRQYYLHLGSAYAARAIVFIVACSIAIRTNNRRYHRVFPIIAIAYQLVYIFTLYSREF</sequence>
<feature type="transmembrane region" description="Helical" evidence="1">
    <location>
        <begin position="38"/>
        <end position="59"/>
    </location>
</feature>
<gene>
    <name evidence="2" type="ORF">C7402_103211</name>
</gene>
<comment type="caution">
    <text evidence="2">The sequence shown here is derived from an EMBL/GenBank/DDBJ whole genome shotgun (WGS) entry which is preliminary data.</text>
</comment>
<feature type="transmembrane region" description="Helical" evidence="1">
    <location>
        <begin position="71"/>
        <end position="92"/>
    </location>
</feature>
<name>A0ABX5KRX5_9BURK</name>
<dbReference type="RefSeq" id="WP_116610163.1">
    <property type="nucleotide sequence ID" value="NZ_QEOB01000003.1"/>
</dbReference>
<dbReference type="Proteomes" id="UP000245712">
    <property type="component" value="Unassembled WGS sequence"/>
</dbReference>